<name>A0A9P6HU73_9PEZI</name>
<dbReference type="GeneID" id="62167470"/>
<dbReference type="PANTHER" id="PTHR46411:SF3">
    <property type="entry name" value="AAA+ ATPASE DOMAIN-CONTAINING PROTEIN"/>
    <property type="match status" value="1"/>
</dbReference>
<dbReference type="InterPro" id="IPR054289">
    <property type="entry name" value="DUF7025"/>
</dbReference>
<gene>
    <name evidence="3" type="ORF">CkaCkLH20_11682</name>
</gene>
<dbReference type="InterPro" id="IPR003959">
    <property type="entry name" value="ATPase_AAA_core"/>
</dbReference>
<protein>
    <recommendedName>
        <fullName evidence="2">AAA+ ATPase domain-containing protein</fullName>
    </recommendedName>
</protein>
<sequence>MSAPEQQNNAPAAGEVATEEKSIEARYIELLERHVRLLEGKLKAGDGNVADPPKGKASHVRSDSTVAQAGADGKDGEEKNGTASSGEKRVQYRKKVINESGFLVEEPYEHEAKKPETPKEEQSRTAATVIKYFDSRQVNYDTEIKIESAAAREILQEKLRHYPDFHWDNPNLSILTPFTPLVHNWDILEEASKGDTNGARDLAAILDAVKDTGGVKDYLEKQESTNDLVSFGLLWTVFKPGELVLMPSSFMKRKQAFILRNTTVRQLHPGSRKTYMSASCWAYDWNGLERTFNRVGVELKIESYKGQKLVTSLPFYPLSFYKGDVEELRTELIDRGKRFREFCISPPGKQMFEYDGMAHYRGTGLRRLEGADKSGSLPDDSMSVTHNIPPPFNRSISSDPTGGSGRSLTMKGKVMVDFESYSRHGPNEPIPMGELTVSEDDKDEECRCLKCEHEDGPRGNQRYDWDEVQPSDTFSDDQYLICPPRVLGYHLMEKKWVELLVDKVQVIMNKQVKHAFDKLQLGAKQKELISQLVSGHANDKTSDGKSLRGRMNDLTKGKGEGLVILLHGPPGVGKTLTAESVAQLTGKPLFPMGVGDITTDPSLVEKRLEQLFELAAAWQAVMLFDEADVFLESRATTTDVTRVGLVSVLLRVLEYYQGILILTTNRIRSFDIAVQSRINLAVQFADLKEKQKINIFSNFIDQIPAAFVEEKRKILHFLTDDDEAANRLSELNGRQVRNIVFSAASLAGNRQDPDNVLRLEDVKRMLDETWNFQHHLRELTKAAREKNE</sequence>
<dbReference type="Proteomes" id="UP000781932">
    <property type="component" value="Unassembled WGS sequence"/>
</dbReference>
<dbReference type="EMBL" id="JAATWM020000050">
    <property type="protein sequence ID" value="KAF9870783.1"/>
    <property type="molecule type" value="Genomic_DNA"/>
</dbReference>
<evidence type="ECO:0000313" key="4">
    <source>
        <dbReference type="Proteomes" id="UP000781932"/>
    </source>
</evidence>
<feature type="compositionally biased region" description="Basic and acidic residues" evidence="1">
    <location>
        <begin position="107"/>
        <end position="123"/>
    </location>
</feature>
<dbReference type="Gene3D" id="3.40.50.300">
    <property type="entry name" value="P-loop containing nucleotide triphosphate hydrolases"/>
    <property type="match status" value="1"/>
</dbReference>
<feature type="compositionally biased region" description="Polar residues" evidence="1">
    <location>
        <begin position="1"/>
        <end position="10"/>
    </location>
</feature>
<reference evidence="3" key="2">
    <citation type="submission" date="2020-11" db="EMBL/GenBank/DDBJ databases">
        <title>Whole genome sequencing of Colletotrichum sp.</title>
        <authorList>
            <person name="Li H."/>
        </authorList>
    </citation>
    <scope>NUCLEOTIDE SEQUENCE</scope>
    <source>
        <strain evidence="3">CkLH20</strain>
    </source>
</reference>
<accession>A0A9P6HU73</accession>
<feature type="region of interest" description="Disordered" evidence="1">
    <location>
        <begin position="371"/>
        <end position="406"/>
    </location>
</feature>
<dbReference type="Pfam" id="PF22942">
    <property type="entry name" value="DUF7025"/>
    <property type="match status" value="1"/>
</dbReference>
<feature type="region of interest" description="Disordered" evidence="1">
    <location>
        <begin position="106"/>
        <end position="125"/>
    </location>
</feature>
<dbReference type="GO" id="GO:0005524">
    <property type="term" value="F:ATP binding"/>
    <property type="evidence" value="ECO:0007669"/>
    <property type="project" value="InterPro"/>
</dbReference>
<dbReference type="PANTHER" id="PTHR46411">
    <property type="entry name" value="FAMILY ATPASE, PUTATIVE-RELATED"/>
    <property type="match status" value="1"/>
</dbReference>
<feature type="compositionally biased region" description="Basic and acidic residues" evidence="1">
    <location>
        <begin position="72"/>
        <end position="90"/>
    </location>
</feature>
<keyword evidence="4" id="KW-1185">Reference proteome</keyword>
<dbReference type="GO" id="GO:0016887">
    <property type="term" value="F:ATP hydrolysis activity"/>
    <property type="evidence" value="ECO:0007669"/>
    <property type="project" value="InterPro"/>
</dbReference>
<evidence type="ECO:0000313" key="3">
    <source>
        <dbReference type="EMBL" id="KAF9870783.1"/>
    </source>
</evidence>
<dbReference type="SMART" id="SM00382">
    <property type="entry name" value="AAA"/>
    <property type="match status" value="1"/>
</dbReference>
<dbReference type="CDD" id="cd19481">
    <property type="entry name" value="RecA-like_protease"/>
    <property type="match status" value="1"/>
</dbReference>
<feature type="region of interest" description="Disordered" evidence="1">
    <location>
        <begin position="41"/>
        <end position="91"/>
    </location>
</feature>
<organism evidence="3 4">
    <name type="scientific">Colletotrichum karsti</name>
    <dbReference type="NCBI Taxonomy" id="1095194"/>
    <lineage>
        <taxon>Eukaryota</taxon>
        <taxon>Fungi</taxon>
        <taxon>Dikarya</taxon>
        <taxon>Ascomycota</taxon>
        <taxon>Pezizomycotina</taxon>
        <taxon>Sordariomycetes</taxon>
        <taxon>Hypocreomycetidae</taxon>
        <taxon>Glomerellales</taxon>
        <taxon>Glomerellaceae</taxon>
        <taxon>Colletotrichum</taxon>
        <taxon>Colletotrichum boninense species complex</taxon>
    </lineage>
</organism>
<dbReference type="RefSeq" id="XP_038740244.1">
    <property type="nucleotide sequence ID" value="XM_038894396.1"/>
</dbReference>
<dbReference type="Pfam" id="PF00004">
    <property type="entry name" value="AAA"/>
    <property type="match status" value="1"/>
</dbReference>
<proteinExistence type="predicted"/>
<feature type="domain" description="AAA+ ATPase" evidence="2">
    <location>
        <begin position="560"/>
        <end position="688"/>
    </location>
</feature>
<dbReference type="InterPro" id="IPR027417">
    <property type="entry name" value="P-loop_NTPase"/>
</dbReference>
<dbReference type="AlphaFoldDB" id="A0A9P6HU73"/>
<dbReference type="InterPro" id="IPR003593">
    <property type="entry name" value="AAA+_ATPase"/>
</dbReference>
<feature type="region of interest" description="Disordered" evidence="1">
    <location>
        <begin position="1"/>
        <end position="20"/>
    </location>
</feature>
<evidence type="ECO:0000259" key="2">
    <source>
        <dbReference type="SMART" id="SM00382"/>
    </source>
</evidence>
<comment type="caution">
    <text evidence="3">The sequence shown here is derived from an EMBL/GenBank/DDBJ whole genome shotgun (WGS) entry which is preliminary data.</text>
</comment>
<dbReference type="OrthoDB" id="10042665at2759"/>
<evidence type="ECO:0000256" key="1">
    <source>
        <dbReference type="SAM" id="MobiDB-lite"/>
    </source>
</evidence>
<reference evidence="3" key="1">
    <citation type="submission" date="2020-03" db="EMBL/GenBank/DDBJ databases">
        <authorList>
            <person name="He L."/>
        </authorList>
    </citation>
    <scope>NUCLEOTIDE SEQUENCE</scope>
    <source>
        <strain evidence="3">CkLH20</strain>
    </source>
</reference>
<dbReference type="SUPFAM" id="SSF52540">
    <property type="entry name" value="P-loop containing nucleoside triphosphate hydrolases"/>
    <property type="match status" value="1"/>
</dbReference>